<dbReference type="GeneID" id="11541285"/>
<dbReference type="KEGG" id="vg:11541285"/>
<accession>G9FGY2</accession>
<dbReference type="OrthoDB" id="21360at10239"/>
<dbReference type="EMBL" id="JN116823">
    <property type="protein sequence ID" value="AEV51893.1"/>
    <property type="molecule type" value="Genomic_DNA"/>
</dbReference>
<reference evidence="1 2" key="1">
    <citation type="submission" date="2011-06" db="EMBL/GenBank/DDBJ databases">
        <title>Two lysogenic phages can combine to generate a single lytic phage.</title>
        <authorList>
            <person name="Petrovski S."/>
        </authorList>
    </citation>
    <scope>NUCLEOTIDE SEQUENCE [LARGE SCALE GENOMIC DNA]</scope>
</reference>
<proteinExistence type="predicted"/>
<evidence type="ECO:0008006" key="3">
    <source>
        <dbReference type="Google" id="ProtNLM"/>
    </source>
</evidence>
<organism evidence="1 2">
    <name type="scientific">Rhodococcus phage REQ2</name>
    <dbReference type="NCBI Taxonomy" id="1109713"/>
    <lineage>
        <taxon>Viruses</taxon>
        <taxon>Duplodnaviria</taxon>
        <taxon>Heunggongvirae</taxon>
        <taxon>Uroviricota</taxon>
        <taxon>Caudoviricetes</taxon>
        <taxon>Caudoviricetes incertae sedis</taxon>
        <taxon>Melbournevirus</taxon>
        <taxon>Melbournevirus REQ2</taxon>
    </lineage>
</organism>
<evidence type="ECO:0000313" key="2">
    <source>
        <dbReference type="Proteomes" id="UP000005427"/>
    </source>
</evidence>
<evidence type="ECO:0000313" key="1">
    <source>
        <dbReference type="EMBL" id="AEV51893.1"/>
    </source>
</evidence>
<protein>
    <recommendedName>
        <fullName evidence="3">IrrE N-terminal-like domain-containing protein</fullName>
    </recommendedName>
</protein>
<dbReference type="RefSeq" id="YP_005087083.1">
    <property type="nucleotide sequence ID" value="NC_016652.1"/>
</dbReference>
<dbReference type="Proteomes" id="UP000005427">
    <property type="component" value="Segment"/>
</dbReference>
<sequence>MKDCRHHPWRKLRDEHPNIEIVWDDDLDEGVAGYWDGESTIYLDPRLTQSQKRSTLEHETTHIDRGFVPSDDVLLAREESKVDEIAARNLISIDSLIDALRWCRGVAGAELADEVWTDQHALNVRLATLNPAERAEIEAALTDCEWLH</sequence>
<name>G9FGY2_9CAUD</name>
<keyword evidence="2" id="KW-1185">Reference proteome</keyword>